<evidence type="ECO:0000259" key="17">
    <source>
        <dbReference type="Pfam" id="PF01634"/>
    </source>
</evidence>
<evidence type="ECO:0000313" key="19">
    <source>
        <dbReference type="Proteomes" id="UP000198749"/>
    </source>
</evidence>
<dbReference type="InterPro" id="IPR018198">
    <property type="entry name" value="ATP_PRibTrfase_CS"/>
</dbReference>
<evidence type="ECO:0000256" key="5">
    <source>
        <dbReference type="ARBA" id="ARBA00011496"/>
    </source>
</evidence>
<keyword evidence="19" id="KW-1185">Reference proteome</keyword>
<reference evidence="19" key="1">
    <citation type="submission" date="2016-10" db="EMBL/GenBank/DDBJ databases">
        <authorList>
            <person name="Varghese N."/>
            <person name="Submissions S."/>
        </authorList>
    </citation>
    <scope>NUCLEOTIDE SEQUENCE [LARGE SCALE GENOMIC DNA]</scope>
    <source>
        <strain evidence="19">DSM 18887</strain>
    </source>
</reference>
<dbReference type="Proteomes" id="UP000198749">
    <property type="component" value="Unassembled WGS sequence"/>
</dbReference>
<comment type="catalytic activity">
    <reaction evidence="1 16">
        <text>1-(5-phospho-beta-D-ribosyl)-ATP + diphosphate = 5-phospho-alpha-D-ribose 1-diphosphate + ATP</text>
        <dbReference type="Rhea" id="RHEA:18473"/>
        <dbReference type="ChEBI" id="CHEBI:30616"/>
        <dbReference type="ChEBI" id="CHEBI:33019"/>
        <dbReference type="ChEBI" id="CHEBI:58017"/>
        <dbReference type="ChEBI" id="CHEBI:73183"/>
        <dbReference type="EC" id="2.4.2.17"/>
    </reaction>
</comment>
<comment type="pathway">
    <text evidence="3 16">Amino-acid biosynthesis; L-histidine biosynthesis; L-histidine from 5-phospho-alpha-D-ribose 1-diphosphate: step 1/9.</text>
</comment>
<evidence type="ECO:0000256" key="9">
    <source>
        <dbReference type="ARBA" id="ARBA00022605"/>
    </source>
</evidence>
<dbReference type="InterPro" id="IPR013820">
    <property type="entry name" value="ATP_PRibTrfase_cat"/>
</dbReference>
<keyword evidence="13 16" id="KW-0067">ATP-binding</keyword>
<name>A0A1H9HG99_9GAMM</name>
<evidence type="ECO:0000256" key="7">
    <source>
        <dbReference type="ARBA" id="ARBA00020998"/>
    </source>
</evidence>
<evidence type="ECO:0000256" key="13">
    <source>
        <dbReference type="ARBA" id="ARBA00022840"/>
    </source>
</evidence>
<dbReference type="CDD" id="cd13595">
    <property type="entry name" value="PBP2_HisGs"/>
    <property type="match status" value="1"/>
</dbReference>
<keyword evidence="10 16" id="KW-0328">Glycosyltransferase</keyword>
<comment type="subunit">
    <text evidence="5 16">Heteromultimer composed of HisG and HisZ subunits.</text>
</comment>
<dbReference type="InterPro" id="IPR024893">
    <property type="entry name" value="ATP_PRibTrfase_HisG_short"/>
</dbReference>
<evidence type="ECO:0000256" key="1">
    <source>
        <dbReference type="ARBA" id="ARBA00000915"/>
    </source>
</evidence>
<feature type="domain" description="ATP phosphoribosyltransferase catalytic" evidence="17">
    <location>
        <begin position="68"/>
        <end position="219"/>
    </location>
</feature>
<dbReference type="EMBL" id="FOGB01000005">
    <property type="protein sequence ID" value="SEQ61349.1"/>
    <property type="molecule type" value="Genomic_DNA"/>
</dbReference>
<dbReference type="STRING" id="355243.SAMN03080615_02128"/>
<evidence type="ECO:0000256" key="3">
    <source>
        <dbReference type="ARBA" id="ARBA00004667"/>
    </source>
</evidence>
<comment type="domain">
    <text evidence="16">Lacks the C-terminal regulatory region which is replaced by HisZ.</text>
</comment>
<dbReference type="InterPro" id="IPR001348">
    <property type="entry name" value="ATP_PRibTrfase_HisG"/>
</dbReference>
<evidence type="ECO:0000256" key="10">
    <source>
        <dbReference type="ARBA" id="ARBA00022676"/>
    </source>
</evidence>
<dbReference type="HAMAP" id="MF_01018">
    <property type="entry name" value="HisG_Short"/>
    <property type="match status" value="1"/>
</dbReference>
<protein>
    <recommendedName>
        <fullName evidence="7 16">ATP phosphoribosyltransferase</fullName>
        <shortName evidence="16">ATP-PRT</shortName>
        <shortName evidence="16">ATP-PRTase</shortName>
        <ecNumber evidence="6 16">2.4.2.17</ecNumber>
    </recommendedName>
</protein>
<dbReference type="FunFam" id="3.40.190.10:FF:000011">
    <property type="entry name" value="ATP phosphoribosyltransferase"/>
    <property type="match status" value="1"/>
</dbReference>
<evidence type="ECO:0000256" key="11">
    <source>
        <dbReference type="ARBA" id="ARBA00022679"/>
    </source>
</evidence>
<dbReference type="PROSITE" id="PS01316">
    <property type="entry name" value="ATP_P_PHORIBOSYLTR"/>
    <property type="match status" value="1"/>
</dbReference>
<keyword evidence="8 16" id="KW-0963">Cytoplasm</keyword>
<dbReference type="AlphaFoldDB" id="A0A1H9HG99"/>
<comment type="subcellular location">
    <subcellularLocation>
        <location evidence="2 16">Cytoplasm</location>
    </subcellularLocation>
</comment>
<evidence type="ECO:0000256" key="8">
    <source>
        <dbReference type="ARBA" id="ARBA00022490"/>
    </source>
</evidence>
<keyword evidence="9 16" id="KW-0028">Amino-acid biosynthesis</keyword>
<dbReference type="UniPathway" id="UPA00031">
    <property type="reaction ID" value="UER00006"/>
</dbReference>
<dbReference type="EC" id="2.4.2.17" evidence="6 16"/>
<dbReference type="GO" id="GO:0005737">
    <property type="term" value="C:cytoplasm"/>
    <property type="evidence" value="ECO:0007669"/>
    <property type="project" value="UniProtKB-SubCell"/>
</dbReference>
<dbReference type="PANTHER" id="PTHR21403:SF8">
    <property type="entry name" value="ATP PHOSPHORIBOSYLTRANSFERASE"/>
    <property type="match status" value="1"/>
</dbReference>
<dbReference type="Gene3D" id="3.40.190.10">
    <property type="entry name" value="Periplasmic binding protein-like II"/>
    <property type="match status" value="2"/>
</dbReference>
<dbReference type="NCBIfam" id="TIGR00070">
    <property type="entry name" value="hisG"/>
    <property type="match status" value="1"/>
</dbReference>
<sequence length="232" mass="25440">MPGLNFLSGNETADMKQNLTIALSKGRILKDTLPLLEAADIIPAEDIFSSRKLIFDTNHDNIKLVVIRATDVPTYVEHGGADMGVAGKDVLLEYGAKGLYEPLDLDIARCRLMVAGMKDAGEVEGRMTVATKFVNITKEFFARQGRQVDIIKLYGAMELAPIMGLADRIVDIVDTGNTLRANGLVPMEDICYVSSRLVVGKAALKMKHRQIQPIIEQLAAAVDARKERSEQI</sequence>
<dbReference type="GO" id="GO:0003879">
    <property type="term" value="F:ATP phosphoribosyltransferase activity"/>
    <property type="evidence" value="ECO:0007669"/>
    <property type="project" value="UniProtKB-UniRule"/>
</dbReference>
<dbReference type="SUPFAM" id="SSF53850">
    <property type="entry name" value="Periplasmic binding protein-like II"/>
    <property type="match status" value="1"/>
</dbReference>
<proteinExistence type="inferred from homology"/>
<gene>
    <name evidence="16" type="primary">hisG</name>
    <name evidence="18" type="ORF">SAMN03080615_02128</name>
</gene>
<organism evidence="18 19">
    <name type="scientific">Amphritea atlantica</name>
    <dbReference type="NCBI Taxonomy" id="355243"/>
    <lineage>
        <taxon>Bacteria</taxon>
        <taxon>Pseudomonadati</taxon>
        <taxon>Pseudomonadota</taxon>
        <taxon>Gammaproteobacteria</taxon>
        <taxon>Oceanospirillales</taxon>
        <taxon>Oceanospirillaceae</taxon>
        <taxon>Amphritea</taxon>
    </lineage>
</organism>
<dbReference type="Pfam" id="PF01634">
    <property type="entry name" value="HisG"/>
    <property type="match status" value="1"/>
</dbReference>
<evidence type="ECO:0000313" key="18">
    <source>
        <dbReference type="EMBL" id="SEQ61349.1"/>
    </source>
</evidence>
<evidence type="ECO:0000256" key="14">
    <source>
        <dbReference type="ARBA" id="ARBA00023102"/>
    </source>
</evidence>
<comment type="function">
    <text evidence="15 16">Catalyzes the condensation of ATP and 5-phosphoribose 1-diphosphate to form N'-(5'-phosphoribosyl)-ATP (PR-ATP). Has a crucial role in the pathway because the rate of histidine biosynthesis seems to be controlled primarily by regulation of HisG enzymatic activity.</text>
</comment>
<dbReference type="FunFam" id="3.40.190.10:FF:000008">
    <property type="entry name" value="ATP phosphoribosyltransferase"/>
    <property type="match status" value="1"/>
</dbReference>
<keyword evidence="14 16" id="KW-0368">Histidine biosynthesis</keyword>
<evidence type="ECO:0000256" key="4">
    <source>
        <dbReference type="ARBA" id="ARBA00009489"/>
    </source>
</evidence>
<evidence type="ECO:0000256" key="16">
    <source>
        <dbReference type="HAMAP-Rule" id="MF_01018"/>
    </source>
</evidence>
<accession>A0A1H9HG99</accession>
<evidence type="ECO:0000256" key="15">
    <source>
        <dbReference type="ARBA" id="ARBA00024861"/>
    </source>
</evidence>
<evidence type="ECO:0000256" key="6">
    <source>
        <dbReference type="ARBA" id="ARBA00011946"/>
    </source>
</evidence>
<keyword evidence="12 16" id="KW-0547">Nucleotide-binding</keyword>
<evidence type="ECO:0000256" key="2">
    <source>
        <dbReference type="ARBA" id="ARBA00004496"/>
    </source>
</evidence>
<evidence type="ECO:0000256" key="12">
    <source>
        <dbReference type="ARBA" id="ARBA00022741"/>
    </source>
</evidence>
<dbReference type="GO" id="GO:0005524">
    <property type="term" value="F:ATP binding"/>
    <property type="evidence" value="ECO:0007669"/>
    <property type="project" value="UniProtKB-KW"/>
</dbReference>
<dbReference type="GO" id="GO:0000105">
    <property type="term" value="P:L-histidine biosynthetic process"/>
    <property type="evidence" value="ECO:0007669"/>
    <property type="project" value="UniProtKB-UniRule"/>
</dbReference>
<dbReference type="PANTHER" id="PTHR21403">
    <property type="entry name" value="ATP PHOSPHORIBOSYLTRANSFERASE ATP-PRTASE"/>
    <property type="match status" value="1"/>
</dbReference>
<comment type="similarity">
    <text evidence="4 16">Belongs to the ATP phosphoribosyltransferase family. Short subfamily.</text>
</comment>
<keyword evidence="11 16" id="KW-0808">Transferase</keyword>